<evidence type="ECO:0000256" key="1">
    <source>
        <dbReference type="ARBA" id="ARBA00022617"/>
    </source>
</evidence>
<keyword evidence="2 4" id="KW-0479">Metal-binding</keyword>
<evidence type="ECO:0000256" key="4">
    <source>
        <dbReference type="PROSITE-ProRule" id="PRU00433"/>
    </source>
</evidence>
<comment type="caution">
    <text evidence="6">The sequence shown here is derived from an EMBL/GenBank/DDBJ whole genome shotgun (WGS) entry which is preliminary data.</text>
</comment>
<dbReference type="SUPFAM" id="SSF50952">
    <property type="entry name" value="Soluble quinoprotein glucose dehydrogenase"/>
    <property type="match status" value="1"/>
</dbReference>
<dbReference type="EMBL" id="JBHSJJ010000009">
    <property type="protein sequence ID" value="MFC4873291.1"/>
    <property type="molecule type" value="Genomic_DNA"/>
</dbReference>
<evidence type="ECO:0000256" key="3">
    <source>
        <dbReference type="ARBA" id="ARBA00023004"/>
    </source>
</evidence>
<evidence type="ECO:0000313" key="7">
    <source>
        <dbReference type="Proteomes" id="UP001595818"/>
    </source>
</evidence>
<evidence type="ECO:0000256" key="2">
    <source>
        <dbReference type="ARBA" id="ARBA00022723"/>
    </source>
</evidence>
<dbReference type="Gene3D" id="2.120.10.30">
    <property type="entry name" value="TolB, C-terminal domain"/>
    <property type="match status" value="1"/>
</dbReference>
<evidence type="ECO:0000259" key="5">
    <source>
        <dbReference type="PROSITE" id="PS51007"/>
    </source>
</evidence>
<dbReference type="PROSITE" id="PS51007">
    <property type="entry name" value="CYTC"/>
    <property type="match status" value="1"/>
</dbReference>
<dbReference type="RefSeq" id="WP_377065998.1">
    <property type="nucleotide sequence ID" value="NZ_JBHSJJ010000009.1"/>
</dbReference>
<dbReference type="InterPro" id="IPR011042">
    <property type="entry name" value="6-blade_b-propeller_TolB-like"/>
</dbReference>
<accession>A0ABV9T464</accession>
<reference evidence="7" key="1">
    <citation type="journal article" date="2019" name="Int. J. Syst. Evol. Microbiol.">
        <title>The Global Catalogue of Microorganisms (GCM) 10K type strain sequencing project: providing services to taxonomists for standard genome sequencing and annotation.</title>
        <authorList>
            <consortium name="The Broad Institute Genomics Platform"/>
            <consortium name="The Broad Institute Genome Sequencing Center for Infectious Disease"/>
            <person name="Wu L."/>
            <person name="Ma J."/>
        </authorList>
    </citation>
    <scope>NUCLEOTIDE SEQUENCE [LARGE SCALE GENOMIC DNA]</scope>
    <source>
        <strain evidence="7">CGMCC 4.7466</strain>
    </source>
</reference>
<sequence>MKIASIPVSICLSMLWTIWLFSCEGRKENAEDLKDKDNGWGIPSEAALLQQPEFDSAGLAQGKALYDIYCWACHGETGMGDGAAGGAMGSQPANFHSEAVQAQSSGVLFWKIGEGRGTMPAFADVLTDEQRWYLVAYIRHLGSGKAEVESAPGPQALREGIKVEHWMKVAPRAIRILYERERHRLWYVTFEGEVFRFPLDRPYEVEKVLSVEDHGISRLQGAALHGNTLYLTGNIRVNDNKGTTGWMMRIRWDKDQPVVSKVFSTVEYGTTNTPFDHGWSATAISPDEKYIYVVSGSRTDHGEVQDNLGAYPGSRDEPLTARIFRIPIDAEDLLLPNDIEELKAMGYVYAEGLRNAFDIEFDGQGNLFAVVNSGDYDQNEDMFWVREGHHYGYPWVMGGMETPQQFPGWHPDPENDPFLNTAAVARLDDFYNDPGFAKRPQGVVFTKGMDNYGPDANKFRDTATGKVMDASDLKIPITTFTPHSSPLGLVIDREQKLPGPYKGTAFTLRYTKGSKSGLMKPFTELGEDLLHLEMSYNPEKDNYDLRTTRVAEGFSQPVDAVLVDNDLFVLEYGGRQRGGNIWKVSIE</sequence>
<keyword evidence="3 4" id="KW-0408">Iron</keyword>
<keyword evidence="7" id="KW-1185">Reference proteome</keyword>
<dbReference type="Proteomes" id="UP001595818">
    <property type="component" value="Unassembled WGS sequence"/>
</dbReference>
<feature type="domain" description="Cytochrome c" evidence="5">
    <location>
        <begin position="57"/>
        <end position="142"/>
    </location>
</feature>
<dbReference type="Pfam" id="PF13442">
    <property type="entry name" value="Cytochrome_CBB3"/>
    <property type="match status" value="1"/>
</dbReference>
<dbReference type="PROSITE" id="PS51257">
    <property type="entry name" value="PROKAR_LIPOPROTEIN"/>
    <property type="match status" value="1"/>
</dbReference>
<dbReference type="PANTHER" id="PTHR40394">
    <property type="entry name" value="LIPOPROTEIN-RELATED"/>
    <property type="match status" value="1"/>
</dbReference>
<protein>
    <submittedName>
        <fullName evidence="6">C-type cytochrome</fullName>
    </submittedName>
</protein>
<evidence type="ECO:0000313" key="6">
    <source>
        <dbReference type="EMBL" id="MFC4873291.1"/>
    </source>
</evidence>
<dbReference type="PANTHER" id="PTHR40394:SF2">
    <property type="entry name" value="QUINOL:CYTOCHROME C OXIDOREDUCTASE MEMBRANE PROTEIN"/>
    <property type="match status" value="1"/>
</dbReference>
<organism evidence="6 7">
    <name type="scientific">Negadavirga shengliensis</name>
    <dbReference type="NCBI Taxonomy" id="1389218"/>
    <lineage>
        <taxon>Bacteria</taxon>
        <taxon>Pseudomonadati</taxon>
        <taxon>Bacteroidota</taxon>
        <taxon>Cytophagia</taxon>
        <taxon>Cytophagales</taxon>
        <taxon>Cyclobacteriaceae</taxon>
        <taxon>Negadavirga</taxon>
    </lineage>
</organism>
<dbReference type="InterPro" id="IPR036909">
    <property type="entry name" value="Cyt_c-like_dom_sf"/>
</dbReference>
<name>A0ABV9T464_9BACT</name>
<dbReference type="SUPFAM" id="SSF46626">
    <property type="entry name" value="Cytochrome c"/>
    <property type="match status" value="1"/>
</dbReference>
<keyword evidence="1 4" id="KW-0349">Heme</keyword>
<dbReference type="Gene3D" id="1.10.760.10">
    <property type="entry name" value="Cytochrome c-like domain"/>
    <property type="match status" value="1"/>
</dbReference>
<dbReference type="InterPro" id="IPR009056">
    <property type="entry name" value="Cyt_c-like_dom"/>
</dbReference>
<gene>
    <name evidence="6" type="ORF">ACFPFU_16440</name>
</gene>
<dbReference type="InterPro" id="IPR011041">
    <property type="entry name" value="Quinoprot_gluc/sorb_DH_b-prop"/>
</dbReference>
<proteinExistence type="predicted"/>